<gene>
    <name evidence="1" type="ORF">LCGC14_2333170</name>
</gene>
<accession>A0A0F9CF25</accession>
<reference evidence="1" key="1">
    <citation type="journal article" date="2015" name="Nature">
        <title>Complex archaea that bridge the gap between prokaryotes and eukaryotes.</title>
        <authorList>
            <person name="Spang A."/>
            <person name="Saw J.H."/>
            <person name="Jorgensen S.L."/>
            <person name="Zaremba-Niedzwiedzka K."/>
            <person name="Martijn J."/>
            <person name="Lind A.E."/>
            <person name="van Eijk R."/>
            <person name="Schleper C."/>
            <person name="Guy L."/>
            <person name="Ettema T.J."/>
        </authorList>
    </citation>
    <scope>NUCLEOTIDE SEQUENCE</scope>
</reference>
<dbReference type="EMBL" id="LAZR01033582">
    <property type="protein sequence ID" value="KKL47674.1"/>
    <property type="molecule type" value="Genomic_DNA"/>
</dbReference>
<sequence>MKGKTALLLIAALLSVMFLVNADWERPSSPVARIFAHNNVSQDILSDNTWQNITFDDEDANGTFITHSAIGVDNTTFTVQLEGLYNIQLFITVEDTAPNPVSNAAVELRRNEMSIDGSRVEVDLTRQNAEVEISTFAHMPLNVGDVITALVITDTAATVGLSVHDTFGDTESAVFEMIRIGEIGD</sequence>
<organism evidence="1">
    <name type="scientific">marine sediment metagenome</name>
    <dbReference type="NCBI Taxonomy" id="412755"/>
    <lineage>
        <taxon>unclassified sequences</taxon>
        <taxon>metagenomes</taxon>
        <taxon>ecological metagenomes</taxon>
    </lineage>
</organism>
<dbReference type="AlphaFoldDB" id="A0A0F9CF25"/>
<evidence type="ECO:0000313" key="1">
    <source>
        <dbReference type="EMBL" id="KKL47674.1"/>
    </source>
</evidence>
<dbReference type="InterPro" id="IPR008983">
    <property type="entry name" value="Tumour_necrosis_fac-like_dom"/>
</dbReference>
<comment type="caution">
    <text evidence="1">The sequence shown here is derived from an EMBL/GenBank/DDBJ whole genome shotgun (WGS) entry which is preliminary data.</text>
</comment>
<protein>
    <submittedName>
        <fullName evidence="1">Uncharacterized protein</fullName>
    </submittedName>
</protein>
<name>A0A0F9CF25_9ZZZZ</name>
<dbReference type="Gene3D" id="2.60.120.40">
    <property type="match status" value="1"/>
</dbReference>
<proteinExistence type="predicted"/>